<dbReference type="InterPro" id="IPR036388">
    <property type="entry name" value="WH-like_DNA-bd_sf"/>
</dbReference>
<dbReference type="SUPFAM" id="SSF56281">
    <property type="entry name" value="Metallo-hydrolase/oxidoreductase"/>
    <property type="match status" value="1"/>
</dbReference>
<dbReference type="PANTHER" id="PTHR23131">
    <property type="entry name" value="ENDORIBONUCLEASE LACTB2"/>
    <property type="match status" value="1"/>
</dbReference>
<dbReference type="RefSeq" id="WP_121532062.1">
    <property type="nucleotide sequence ID" value="NZ_RCHI01000004.1"/>
</dbReference>
<feature type="domain" description="Metallo-beta-lactamase" evidence="1">
    <location>
        <begin position="22"/>
        <end position="203"/>
    </location>
</feature>
<dbReference type="InterPro" id="IPR001279">
    <property type="entry name" value="Metallo-B-lactamas"/>
</dbReference>
<accession>A0A421BTB0</accession>
<proteinExistence type="predicted"/>
<sequence>MERLEAGLRRIVAPNPSPMTRDGTCSYVLGTGAVAVIDPGPADAGHLRAILDGLDLGERVAAILVTHAHLDHSPGARLLAEATGAKVHAFGPPEAGRSEVMARLAAEGLAGGGEGVDRAFRPDVTLTDGEEIGAGDWQVTALHTPGHFCNHLSFAWGDALFSGDHVMGWASTLISPPDGDLGDYFRSLERLAAREWRVFYPGHGAPVEATAPRLSALAAHRRDRSAQILAALEAGPATVAALTAAIYTDTPAALMSAAARNVFAHLVEMTSQNDVSPDGALSPSARFARR</sequence>
<dbReference type="Pfam" id="PF00753">
    <property type="entry name" value="Lactamase_B"/>
    <property type="match status" value="1"/>
</dbReference>
<dbReference type="GO" id="GO:0016787">
    <property type="term" value="F:hydrolase activity"/>
    <property type="evidence" value="ECO:0007669"/>
    <property type="project" value="UniProtKB-KW"/>
</dbReference>
<comment type="caution">
    <text evidence="2">The sequence shown here is derived from an EMBL/GenBank/DDBJ whole genome shotgun (WGS) entry which is preliminary data.</text>
</comment>
<dbReference type="SMART" id="SM00849">
    <property type="entry name" value="Lactamase_B"/>
    <property type="match status" value="1"/>
</dbReference>
<dbReference type="InterPro" id="IPR041516">
    <property type="entry name" value="LACTB2_WH"/>
</dbReference>
<dbReference type="EMBL" id="RCHI01000004">
    <property type="protein sequence ID" value="RLL71513.1"/>
    <property type="molecule type" value="Genomic_DNA"/>
</dbReference>
<evidence type="ECO:0000313" key="3">
    <source>
        <dbReference type="Proteomes" id="UP000279673"/>
    </source>
</evidence>
<dbReference type="Proteomes" id="UP000279673">
    <property type="component" value="Unassembled WGS sequence"/>
</dbReference>
<dbReference type="InterPro" id="IPR036866">
    <property type="entry name" value="RibonucZ/Hydroxyglut_hydro"/>
</dbReference>
<dbReference type="PANTHER" id="PTHR23131:SF0">
    <property type="entry name" value="ENDORIBONUCLEASE LACTB2"/>
    <property type="match status" value="1"/>
</dbReference>
<dbReference type="Gene3D" id="3.60.15.10">
    <property type="entry name" value="Ribonuclease Z/Hydroxyacylglutathione hydrolase-like"/>
    <property type="match status" value="1"/>
</dbReference>
<dbReference type="AlphaFoldDB" id="A0A421BTB0"/>
<dbReference type="InterPro" id="IPR050662">
    <property type="entry name" value="Sec-metab_biosynth-thioest"/>
</dbReference>
<dbReference type="CDD" id="cd16278">
    <property type="entry name" value="metallo-hydrolase-like_MBL-fold"/>
    <property type="match status" value="1"/>
</dbReference>
<keyword evidence="3" id="KW-1185">Reference proteome</keyword>
<evidence type="ECO:0000313" key="2">
    <source>
        <dbReference type="EMBL" id="RLL71513.1"/>
    </source>
</evidence>
<organism evidence="2 3">
    <name type="scientific">Paenirhodobacter hankyongi</name>
    <dbReference type="NCBI Taxonomy" id="2294033"/>
    <lineage>
        <taxon>Bacteria</taxon>
        <taxon>Pseudomonadati</taxon>
        <taxon>Pseudomonadota</taxon>
        <taxon>Alphaproteobacteria</taxon>
        <taxon>Rhodobacterales</taxon>
        <taxon>Rhodobacter group</taxon>
        <taxon>Paenirhodobacter</taxon>
    </lineage>
</organism>
<reference evidence="2 3" key="1">
    <citation type="submission" date="2018-10" db="EMBL/GenBank/DDBJ databases">
        <title>Rhodobacter sp . BO-81.</title>
        <authorList>
            <person name="Im W.T."/>
        </authorList>
    </citation>
    <scope>NUCLEOTIDE SEQUENCE [LARGE SCALE GENOMIC DNA]</scope>
    <source>
        <strain evidence="2 3">BO-81</strain>
    </source>
</reference>
<dbReference type="Gene3D" id="1.10.10.10">
    <property type="entry name" value="Winged helix-like DNA-binding domain superfamily/Winged helix DNA-binding domain"/>
    <property type="match status" value="1"/>
</dbReference>
<evidence type="ECO:0000259" key="1">
    <source>
        <dbReference type="SMART" id="SM00849"/>
    </source>
</evidence>
<protein>
    <submittedName>
        <fullName evidence="2">MBL fold metallo-hydrolase</fullName>
    </submittedName>
</protein>
<name>A0A421BTB0_9RHOB</name>
<keyword evidence="2" id="KW-0378">Hydrolase</keyword>
<dbReference type="Pfam" id="PF17778">
    <property type="entry name" value="WHD_BLACT"/>
    <property type="match status" value="1"/>
</dbReference>
<gene>
    <name evidence="2" type="ORF">DYS74_06115</name>
</gene>